<organism evidence="5 6">
    <name type="scientific">Gulosibacter faecalis</name>
    <dbReference type="NCBI Taxonomy" id="272240"/>
    <lineage>
        <taxon>Bacteria</taxon>
        <taxon>Bacillati</taxon>
        <taxon>Actinomycetota</taxon>
        <taxon>Actinomycetes</taxon>
        <taxon>Micrococcales</taxon>
        <taxon>Microbacteriaceae</taxon>
        <taxon>Gulosibacter</taxon>
    </lineage>
</organism>
<dbReference type="PANTHER" id="PTHR30154:SF34">
    <property type="entry name" value="TRANSCRIPTIONAL REGULATOR AZLB"/>
    <property type="match status" value="1"/>
</dbReference>
<dbReference type="Pfam" id="PF01037">
    <property type="entry name" value="AsnC_trans_reg"/>
    <property type="match status" value="1"/>
</dbReference>
<dbReference type="InterPro" id="IPR019887">
    <property type="entry name" value="Tscrpt_reg_AsnC/Lrp_C"/>
</dbReference>
<dbReference type="InterPro" id="IPR000485">
    <property type="entry name" value="AsnC-type_HTH_dom"/>
</dbReference>
<keyword evidence="6" id="KW-1185">Reference proteome</keyword>
<name>A0ABW5V1H4_9MICO</name>
<dbReference type="InterPro" id="IPR019888">
    <property type="entry name" value="Tscrpt_reg_AsnC-like"/>
</dbReference>
<dbReference type="SMART" id="SM00344">
    <property type="entry name" value="HTH_ASNC"/>
    <property type="match status" value="1"/>
</dbReference>
<dbReference type="EMBL" id="JBHUNE010000009">
    <property type="protein sequence ID" value="MFD2759305.1"/>
    <property type="molecule type" value="Genomic_DNA"/>
</dbReference>
<dbReference type="Pfam" id="PF13404">
    <property type="entry name" value="HTH_AsnC-type"/>
    <property type="match status" value="1"/>
</dbReference>
<evidence type="ECO:0000256" key="1">
    <source>
        <dbReference type="ARBA" id="ARBA00023015"/>
    </source>
</evidence>
<dbReference type="SUPFAM" id="SSF46785">
    <property type="entry name" value="Winged helix' DNA-binding domain"/>
    <property type="match status" value="2"/>
</dbReference>
<dbReference type="InterPro" id="IPR011008">
    <property type="entry name" value="Dimeric_a/b-barrel"/>
</dbReference>
<proteinExistence type="predicted"/>
<dbReference type="PROSITE" id="PS50956">
    <property type="entry name" value="HTH_ASNC_2"/>
    <property type="match status" value="1"/>
</dbReference>
<dbReference type="SUPFAM" id="SSF54909">
    <property type="entry name" value="Dimeric alpha+beta barrel"/>
    <property type="match status" value="2"/>
</dbReference>
<evidence type="ECO:0000313" key="6">
    <source>
        <dbReference type="Proteomes" id="UP001597492"/>
    </source>
</evidence>
<evidence type="ECO:0000259" key="4">
    <source>
        <dbReference type="PROSITE" id="PS50956"/>
    </source>
</evidence>
<evidence type="ECO:0000256" key="3">
    <source>
        <dbReference type="ARBA" id="ARBA00023163"/>
    </source>
</evidence>
<keyword evidence="3" id="KW-0804">Transcription</keyword>
<reference evidence="6" key="1">
    <citation type="journal article" date="2019" name="Int. J. Syst. Evol. Microbiol.">
        <title>The Global Catalogue of Microorganisms (GCM) 10K type strain sequencing project: providing services to taxonomists for standard genome sequencing and annotation.</title>
        <authorList>
            <consortium name="The Broad Institute Genomics Platform"/>
            <consortium name="The Broad Institute Genome Sequencing Center for Infectious Disease"/>
            <person name="Wu L."/>
            <person name="Ma J."/>
        </authorList>
    </citation>
    <scope>NUCLEOTIDE SEQUENCE [LARGE SCALE GENOMIC DNA]</scope>
    <source>
        <strain evidence="6">TISTR 1514</strain>
    </source>
</reference>
<dbReference type="Proteomes" id="UP001597492">
    <property type="component" value="Unassembled WGS sequence"/>
</dbReference>
<dbReference type="Gene3D" id="3.30.70.920">
    <property type="match status" value="2"/>
</dbReference>
<dbReference type="RefSeq" id="WP_019618819.1">
    <property type="nucleotide sequence ID" value="NZ_JBHUNE010000009.1"/>
</dbReference>
<protein>
    <submittedName>
        <fullName evidence="5">Lrp/AsnC family transcriptional regulator</fullName>
    </submittedName>
</protein>
<sequence>MELDELDRQILAALYVDGRSSWAKIAEEIGSSTSTVRRRFDSLSTRGLVRVIGRTDVSRLGYGPPAIAKYVGRDALTKEFTEHLQQHPHVRFAASTVGSAHVLAEIVPRSLADLQRILTDIAQRFDVTSESFVVAHTYTSGQDWLPNAARRIDTAAQGDPLQLTPDQTKVLSELLPDGRTPFAALAKTLGKSENTVRKIVEDMFTRDIVSLRVLAEPERLGFAATFWAMLNVDPATLTQAAPILAELPSTKTLFATTGSSNIVGQFVLPHHTDTYTFMSDVLGTLPGIRGYELLLESATHKRVWNTINDGIYGPVAGPAWLFGEHSASTAG</sequence>
<evidence type="ECO:0000313" key="5">
    <source>
        <dbReference type="EMBL" id="MFD2759305.1"/>
    </source>
</evidence>
<evidence type="ECO:0000256" key="2">
    <source>
        <dbReference type="ARBA" id="ARBA00023125"/>
    </source>
</evidence>
<dbReference type="Gene3D" id="1.10.10.10">
    <property type="entry name" value="Winged helix-like DNA-binding domain superfamily/Winged helix DNA-binding domain"/>
    <property type="match status" value="2"/>
</dbReference>
<dbReference type="PRINTS" id="PR00033">
    <property type="entry name" value="HTHASNC"/>
</dbReference>
<gene>
    <name evidence="5" type="ORF">ACFSW7_13050</name>
</gene>
<feature type="domain" description="HTH asnC-type" evidence="4">
    <location>
        <begin position="3"/>
        <end position="63"/>
    </location>
</feature>
<keyword evidence="1" id="KW-0805">Transcription regulation</keyword>
<keyword evidence="2" id="KW-0238">DNA-binding</keyword>
<dbReference type="PANTHER" id="PTHR30154">
    <property type="entry name" value="LEUCINE-RESPONSIVE REGULATORY PROTEIN"/>
    <property type="match status" value="1"/>
</dbReference>
<accession>A0ABW5V1H4</accession>
<comment type="caution">
    <text evidence="5">The sequence shown here is derived from an EMBL/GenBank/DDBJ whole genome shotgun (WGS) entry which is preliminary data.</text>
</comment>
<dbReference type="InterPro" id="IPR036390">
    <property type="entry name" value="WH_DNA-bd_sf"/>
</dbReference>
<dbReference type="InterPro" id="IPR036388">
    <property type="entry name" value="WH-like_DNA-bd_sf"/>
</dbReference>